<accession>A0A849I697</accession>
<evidence type="ECO:0000313" key="3">
    <source>
        <dbReference type="Proteomes" id="UP000564885"/>
    </source>
</evidence>
<name>A0A849I697_9HYPH</name>
<gene>
    <name evidence="2" type="ORF">HJG44_05455</name>
</gene>
<protein>
    <submittedName>
        <fullName evidence="2">GNAT family N-acetyltransferase</fullName>
    </submittedName>
</protein>
<dbReference type="InterPro" id="IPR016181">
    <property type="entry name" value="Acyl_CoA_acyltransferase"/>
</dbReference>
<organism evidence="2 3">
    <name type="scientific">Enterovirga aerilata</name>
    <dbReference type="NCBI Taxonomy" id="2730920"/>
    <lineage>
        <taxon>Bacteria</taxon>
        <taxon>Pseudomonadati</taxon>
        <taxon>Pseudomonadota</taxon>
        <taxon>Alphaproteobacteria</taxon>
        <taxon>Hyphomicrobiales</taxon>
        <taxon>Methylobacteriaceae</taxon>
        <taxon>Enterovirga</taxon>
    </lineage>
</organism>
<dbReference type="Proteomes" id="UP000564885">
    <property type="component" value="Unassembled WGS sequence"/>
</dbReference>
<keyword evidence="3" id="KW-1185">Reference proteome</keyword>
<evidence type="ECO:0000313" key="2">
    <source>
        <dbReference type="EMBL" id="NNM71845.1"/>
    </source>
</evidence>
<comment type="caution">
    <text evidence="2">The sequence shown here is derived from an EMBL/GenBank/DDBJ whole genome shotgun (WGS) entry which is preliminary data.</text>
</comment>
<dbReference type="SUPFAM" id="SSF55729">
    <property type="entry name" value="Acyl-CoA N-acyltransferases (Nat)"/>
    <property type="match status" value="1"/>
</dbReference>
<dbReference type="Gene3D" id="3.40.630.30">
    <property type="match status" value="1"/>
</dbReference>
<feature type="domain" description="BioF2-like acetyltransferase" evidence="1">
    <location>
        <begin position="167"/>
        <end position="309"/>
    </location>
</feature>
<keyword evidence="2" id="KW-0808">Transferase</keyword>
<sequence>MTGRLAAALVEDEAGLEALGPQWWDLWRRCPVATPFQSPAWLLPWWGAFRPGRLCAVVVRDERQLVALAPVYLEVGPLGRRLLPIGIGITDYLDVLLDPETPEAAAALVDAAADLVPDWDVWELEELMPGAAALGLPAPPRTIEESAEQSACPVLVLAGEVPVPAGKRRKFRMAENRVARRGGEVASIGPDGVPHFLDHLIRLHGARWASRGEDGVLADDPVRRFHAAALPQLVAAGLARLTTLTIESRVVGAYYGLHHGRRAYAYLGGFDPDFAFESPGTVLVGGAIEAARQEGATEFHFLRGREAYKYEWGAVDRWNRRRSFRHPARA</sequence>
<dbReference type="RefSeq" id="WP_171217378.1">
    <property type="nucleotide sequence ID" value="NZ_JABEPP010000002.1"/>
</dbReference>
<dbReference type="InterPro" id="IPR038740">
    <property type="entry name" value="BioF2-like_GNAT_dom"/>
</dbReference>
<evidence type="ECO:0000259" key="1">
    <source>
        <dbReference type="Pfam" id="PF13480"/>
    </source>
</evidence>
<dbReference type="Pfam" id="PF13480">
    <property type="entry name" value="Acetyltransf_6"/>
    <property type="match status" value="1"/>
</dbReference>
<dbReference type="GO" id="GO:0016740">
    <property type="term" value="F:transferase activity"/>
    <property type="evidence" value="ECO:0007669"/>
    <property type="project" value="UniProtKB-KW"/>
</dbReference>
<proteinExistence type="predicted"/>
<reference evidence="2 3" key="1">
    <citation type="submission" date="2020-04" db="EMBL/GenBank/DDBJ databases">
        <title>Enterovirga sp. isolate from soil.</title>
        <authorList>
            <person name="Chea S."/>
            <person name="Kim D.-U."/>
        </authorList>
    </citation>
    <scope>NUCLEOTIDE SEQUENCE [LARGE SCALE GENOMIC DNA]</scope>
    <source>
        <strain evidence="2 3">DB1703</strain>
    </source>
</reference>
<dbReference type="EMBL" id="JABEPP010000002">
    <property type="protein sequence ID" value="NNM71845.1"/>
    <property type="molecule type" value="Genomic_DNA"/>
</dbReference>
<dbReference type="AlphaFoldDB" id="A0A849I697"/>